<proteinExistence type="predicted"/>
<sequence>MSRTLGSLTSAALVLETLSLRASSDAALPSNLFENRTPALRHLSITGMRLHWDSFSFRNLHSLTVRMVSPWPLPIGMNGPQTLGGGPTHERLLSILAQMPALRSLSLLNCLPYHTEHLPDDHSIVELRDLHHLSLGGSGLQCLNVMQSLSFSDSCTLSIEASKLDSETDIFDSILAHIAKHLRRIHGLDPIETLCLDITTLEPKLTVSCYRTAHMQDGLPHYPPPDDAGYPPPALQLRLWWQHRQPNQAALFHELIHRVFDVLPFEELCLLSLPIVDSAWTEDDWCTVVGPLATLEHVRAKGRGAIMLTHALLDHVPAEDLDAPLFLPRLASLTFDNVNFRACPNPESPNEGFFSFLPRVLAQRRALGSGLRTLVLYECNVRPGWVARLREVVPSVERDRCDDWGELEEF</sequence>
<name>A0ACB8QKE3_9AGAM</name>
<dbReference type="EMBL" id="MU273556">
    <property type="protein sequence ID" value="KAI0032132.1"/>
    <property type="molecule type" value="Genomic_DNA"/>
</dbReference>
<organism evidence="1 2">
    <name type="scientific">Vararia minispora EC-137</name>
    <dbReference type="NCBI Taxonomy" id="1314806"/>
    <lineage>
        <taxon>Eukaryota</taxon>
        <taxon>Fungi</taxon>
        <taxon>Dikarya</taxon>
        <taxon>Basidiomycota</taxon>
        <taxon>Agaricomycotina</taxon>
        <taxon>Agaricomycetes</taxon>
        <taxon>Russulales</taxon>
        <taxon>Lachnocladiaceae</taxon>
        <taxon>Vararia</taxon>
    </lineage>
</organism>
<comment type="caution">
    <text evidence="1">The sequence shown here is derived from an EMBL/GenBank/DDBJ whole genome shotgun (WGS) entry which is preliminary data.</text>
</comment>
<accession>A0ACB8QKE3</accession>
<keyword evidence="2" id="KW-1185">Reference proteome</keyword>
<gene>
    <name evidence="1" type="ORF">K488DRAFT_86166</name>
</gene>
<evidence type="ECO:0000313" key="1">
    <source>
        <dbReference type="EMBL" id="KAI0032132.1"/>
    </source>
</evidence>
<protein>
    <submittedName>
        <fullName evidence="1">Uncharacterized protein</fullName>
    </submittedName>
</protein>
<reference evidence="1" key="2">
    <citation type="journal article" date="2022" name="New Phytol.">
        <title>Evolutionary transition to the ectomycorrhizal habit in the genomes of a hyperdiverse lineage of mushroom-forming fungi.</title>
        <authorList>
            <person name="Looney B."/>
            <person name="Miyauchi S."/>
            <person name="Morin E."/>
            <person name="Drula E."/>
            <person name="Courty P.E."/>
            <person name="Kohler A."/>
            <person name="Kuo A."/>
            <person name="LaButti K."/>
            <person name="Pangilinan J."/>
            <person name="Lipzen A."/>
            <person name="Riley R."/>
            <person name="Andreopoulos W."/>
            <person name="He G."/>
            <person name="Johnson J."/>
            <person name="Nolan M."/>
            <person name="Tritt A."/>
            <person name="Barry K.W."/>
            <person name="Grigoriev I.V."/>
            <person name="Nagy L.G."/>
            <person name="Hibbett D."/>
            <person name="Henrissat B."/>
            <person name="Matheny P.B."/>
            <person name="Labbe J."/>
            <person name="Martin F.M."/>
        </authorList>
    </citation>
    <scope>NUCLEOTIDE SEQUENCE</scope>
    <source>
        <strain evidence="1">EC-137</strain>
    </source>
</reference>
<reference evidence="1" key="1">
    <citation type="submission" date="2021-02" db="EMBL/GenBank/DDBJ databases">
        <authorList>
            <consortium name="DOE Joint Genome Institute"/>
            <person name="Ahrendt S."/>
            <person name="Looney B.P."/>
            <person name="Miyauchi S."/>
            <person name="Morin E."/>
            <person name="Drula E."/>
            <person name="Courty P.E."/>
            <person name="Chicoki N."/>
            <person name="Fauchery L."/>
            <person name="Kohler A."/>
            <person name="Kuo A."/>
            <person name="Labutti K."/>
            <person name="Pangilinan J."/>
            <person name="Lipzen A."/>
            <person name="Riley R."/>
            <person name="Andreopoulos W."/>
            <person name="He G."/>
            <person name="Johnson J."/>
            <person name="Barry K.W."/>
            <person name="Grigoriev I.V."/>
            <person name="Nagy L."/>
            <person name="Hibbett D."/>
            <person name="Henrissat B."/>
            <person name="Matheny P.B."/>
            <person name="Labbe J."/>
            <person name="Martin F."/>
        </authorList>
    </citation>
    <scope>NUCLEOTIDE SEQUENCE</scope>
    <source>
        <strain evidence="1">EC-137</strain>
    </source>
</reference>
<evidence type="ECO:0000313" key="2">
    <source>
        <dbReference type="Proteomes" id="UP000814128"/>
    </source>
</evidence>
<dbReference type="Proteomes" id="UP000814128">
    <property type="component" value="Unassembled WGS sequence"/>
</dbReference>